<evidence type="ECO:0000313" key="2">
    <source>
        <dbReference type="EMBL" id="KAF1084242.1"/>
    </source>
</evidence>
<reference evidence="2" key="1">
    <citation type="submission" date="2016-02" db="EMBL/GenBank/DDBJ databases">
        <title>Draft Genome Sequence of Sporotomaculum syntrophicum Strain FB, a Syntrophic Benzoate Degrader.</title>
        <authorList>
            <person name="Nobu M.K."/>
            <person name="Narihiro T."/>
            <person name="Qiu Y.-L."/>
            <person name="Ohashi A."/>
            <person name="Liu W.-T."/>
            <person name="Yuji S."/>
        </authorList>
    </citation>
    <scope>NUCLEOTIDE SEQUENCE</scope>
    <source>
        <strain evidence="2">FB</strain>
    </source>
</reference>
<comment type="caution">
    <text evidence="2">The sequence shown here is derived from an EMBL/GenBank/DDBJ whole genome shotgun (WGS) entry which is preliminary data.</text>
</comment>
<name>A0A9D2WMK5_9FIRM</name>
<evidence type="ECO:0000256" key="1">
    <source>
        <dbReference type="SAM" id="Phobius"/>
    </source>
</evidence>
<dbReference type="Proteomes" id="UP000798488">
    <property type="component" value="Unassembled WGS sequence"/>
</dbReference>
<protein>
    <submittedName>
        <fullName evidence="2">Uncharacterized protein</fullName>
    </submittedName>
</protein>
<keyword evidence="1" id="KW-0472">Membrane</keyword>
<proteinExistence type="predicted"/>
<keyword evidence="1" id="KW-1133">Transmembrane helix</keyword>
<dbReference type="AlphaFoldDB" id="A0A9D2WMK5"/>
<accession>A0A9D2WMK5</accession>
<gene>
    <name evidence="2" type="ORF">SPSYN_02646</name>
</gene>
<organism evidence="2 3">
    <name type="scientific">Sporotomaculum syntrophicum</name>
    <dbReference type="NCBI Taxonomy" id="182264"/>
    <lineage>
        <taxon>Bacteria</taxon>
        <taxon>Bacillati</taxon>
        <taxon>Bacillota</taxon>
        <taxon>Clostridia</taxon>
        <taxon>Eubacteriales</taxon>
        <taxon>Desulfallaceae</taxon>
        <taxon>Sporotomaculum</taxon>
    </lineage>
</organism>
<keyword evidence="3" id="KW-1185">Reference proteome</keyword>
<evidence type="ECO:0000313" key="3">
    <source>
        <dbReference type="Proteomes" id="UP000798488"/>
    </source>
</evidence>
<dbReference type="RefSeq" id="WP_161822923.1">
    <property type="nucleotide sequence ID" value="NZ_LSRS01000006.1"/>
</dbReference>
<keyword evidence="1" id="KW-0812">Transmembrane</keyword>
<feature type="transmembrane region" description="Helical" evidence="1">
    <location>
        <begin position="25"/>
        <end position="46"/>
    </location>
</feature>
<dbReference type="EMBL" id="LSRS01000006">
    <property type="protein sequence ID" value="KAF1084242.1"/>
    <property type="molecule type" value="Genomic_DNA"/>
</dbReference>
<sequence length="48" mass="5289">MSKTGNDFPTEMSTSKLAQRIKKDLTWVIVSLIVSILAAAGTYMMIVK</sequence>